<dbReference type="SUPFAM" id="SSF63446">
    <property type="entry name" value="Type I dockerin domain"/>
    <property type="match status" value="1"/>
</dbReference>
<protein>
    <recommendedName>
        <fullName evidence="3">Dockerin domain-containing protein</fullName>
    </recommendedName>
</protein>
<proteinExistence type="predicted"/>
<dbReference type="KEGG" id="mend:L6E24_02780"/>
<dbReference type="SUPFAM" id="SSF56524">
    <property type="entry name" value="Oxidoreductase molybdopterin-binding domain"/>
    <property type="match status" value="3"/>
</dbReference>
<dbReference type="InterPro" id="IPR036374">
    <property type="entry name" value="OxRdtase_Mopterin-bd_sf"/>
</dbReference>
<sequence>MTNLRPEWKSVIFAVLLLLFIFSVNPASAAGTDQVTVKKIAADGTSVIKEMTVDVDYMENNLDVQGDGTTHYYMQGPVFEDGEDGWTGVHPGEPYNMWNPREDVNSYPIKDMGNVKGTDTKDLCDLVGGASEGDEIVFVASDGYSKKVGYDNVYSPESRQGKIVLAWWKNGSYSGDGYTDGMKNIFFADTSVNEWGEHIFGNQDMNATLDEKYWHYFDGKPATTGLGVKNINTIKILTDEPAPTTDVIFDGSVALGEGTVAIESVEGNSYDVNELTPLGALFTVASEESISVNVTDKKFETMGILLLNDINEYLYVKGGDSWVCYLNGNLLDDYSNPATEGLNTCPLSVGDELLFLYGGDGVTEATATAKVAITVTSGSSCDTIFDGSVALGEGTVAIESVEGNSYDVNELTPLGALFTVASEESISVNVTDKKFETMGILLLNDINEYLYVKGGDSWVCYLNGNLLDDYSNPATEGLNTCPLSVGDELLFLYGGDDVTEETAVAKVAITVTSGSSCDTLFDGTVTLGEGTVSVESIEGTSYDVNELTPLGALQTVASEESLAVNVTDKSYDDKGILLLNDINEYFFVKHESSWICSVNGKVLDDWGNYATEGFNIYPLSDGDKVLFLYGGDDVTEETAVAKVAIEVSSGEPSVWDLSLAGKSNVTLTKSQFEAKVVSHGEAEFTDDNGLWGGLPLYKIVGIVDDNDPETFNTALAAEGYSIKVTSEDGYSINFESADISECDGYIMANSLNSTDLPQTIGEKEKPCYPLRMVGDDVGAGQLIGAIVSVELIGLPEPVEGWSISVNGVISDKISQAEFEEGSCHRETYTDPDGNEWSGVPLWVIVAVSDNIESTNHWTFSDAAAAEGYTVKIIASDGFSREFASADIARNDSYILADECNGEPLPDTGDDSAYPVRLVGSPLWSEEKGGFSGSAIGQVATIDLVGLIPQPPVAGSWNLTCEGKIGAVITQTYFEQGLACHHESTWTDADENVWSGVPLYDFCGWVDDRVPHGSSGFNRGLAEAGYTVIITASDGYSKELDSSLILESKDNYSVKIIVANKCNGQALELPPDGSWPLRVVGPGLPSASYSIGQLAKIKLTDFEEPTDIPKLTIVKYGADHVTEVANVSVDYTDLIEQFAVHGDGETLYKFEGLCFPPADPWDQNETYPGGFKITEPMKGTSIKDICSLAGGMNEGTEITFIAKDGWTSKLSYDVIYNDPSEVPALGTPVLAWYGYTGDGNEKGAMPYYEDGFRVFFDTEDHIFGQYDMFETIPANYWHYNSGLPSCAGLSAKYLNRIEIQTVPDPTWNLELDGAINATISKGYFEAALGCTMAQGEESHKVEFTDNSGDEWSGMPLWLLCGFVDDDNPHTGKSYNETLAAEGYNIVITDSDGNSVTIDSRLTIKSSNYIIANEMNNQLIDPADGNWPLKLTGENITETDSIGNITEIELVFEDMPEIIIPDACIYNNGTVTIPVSVRDLVNASGVGVRIKWNPEIADVESVTFNSTVFSGSSFYANLTDGIVFVSVTNEDGMTSEDESPIFDLNVRASLFKAGYSCLFEVVSAEWSDQSFLNNKMYGMDGTFKIRQRGDFNRNGYVDIGDVSNVAYMIAGKATVIYPEADFNDNGEVDTGDAAKIAWYYIGKLEYL</sequence>
<evidence type="ECO:0000313" key="2">
    <source>
        <dbReference type="Proteomes" id="UP001060368"/>
    </source>
</evidence>
<dbReference type="RefSeq" id="WP_257743202.1">
    <property type="nucleotide sequence ID" value="NZ_CP096115.1"/>
</dbReference>
<dbReference type="InterPro" id="IPR018247">
    <property type="entry name" value="EF_Hand_1_Ca_BS"/>
</dbReference>
<dbReference type="Proteomes" id="UP001060368">
    <property type="component" value="Chromosome"/>
</dbReference>
<reference evidence="1" key="1">
    <citation type="submission" date="2022-04" db="EMBL/GenBank/DDBJ databases">
        <title>Complete genome of Methanoplanus endosymbiosus DSM 3599.</title>
        <authorList>
            <person name="Chen S.-C."/>
            <person name="You Y.-T."/>
            <person name="Zhou Y.-Z."/>
            <person name="Lai M.-C."/>
        </authorList>
    </citation>
    <scope>NUCLEOTIDE SEQUENCE</scope>
    <source>
        <strain evidence="1">DSM 3599</strain>
    </source>
</reference>
<name>A0A9E7PPG2_9EURY</name>
<organism evidence="1 2">
    <name type="scientific">Methanoplanus endosymbiosus</name>
    <dbReference type="NCBI Taxonomy" id="33865"/>
    <lineage>
        <taxon>Archaea</taxon>
        <taxon>Methanobacteriati</taxon>
        <taxon>Methanobacteriota</taxon>
        <taxon>Stenosarchaea group</taxon>
        <taxon>Methanomicrobia</taxon>
        <taxon>Methanomicrobiales</taxon>
        <taxon>Methanomicrobiaceae</taxon>
        <taxon>Methanoplanus</taxon>
    </lineage>
</organism>
<evidence type="ECO:0000313" key="1">
    <source>
        <dbReference type="EMBL" id="UUX93062.1"/>
    </source>
</evidence>
<dbReference type="PROSITE" id="PS00018">
    <property type="entry name" value="EF_HAND_1"/>
    <property type="match status" value="1"/>
</dbReference>
<dbReference type="Gene3D" id="3.90.420.10">
    <property type="entry name" value="Oxidoreductase, molybdopterin-binding domain"/>
    <property type="match status" value="1"/>
</dbReference>
<accession>A0A9E7PPG2</accession>
<dbReference type="Gene3D" id="1.10.1330.10">
    <property type="entry name" value="Dockerin domain"/>
    <property type="match status" value="1"/>
</dbReference>
<keyword evidence="2" id="KW-1185">Reference proteome</keyword>
<dbReference type="GO" id="GO:0000272">
    <property type="term" value="P:polysaccharide catabolic process"/>
    <property type="evidence" value="ECO:0007669"/>
    <property type="project" value="InterPro"/>
</dbReference>
<dbReference type="InterPro" id="IPR036439">
    <property type="entry name" value="Dockerin_dom_sf"/>
</dbReference>
<evidence type="ECO:0008006" key="3">
    <source>
        <dbReference type="Google" id="ProtNLM"/>
    </source>
</evidence>
<gene>
    <name evidence="1" type="ORF">L6E24_02780</name>
</gene>
<dbReference type="EMBL" id="CP096115">
    <property type="protein sequence ID" value="UUX93062.1"/>
    <property type="molecule type" value="Genomic_DNA"/>
</dbReference>
<dbReference type="GeneID" id="74306585"/>